<feature type="region of interest" description="Disordered" evidence="7">
    <location>
        <begin position="766"/>
        <end position="792"/>
    </location>
</feature>
<dbReference type="GeneID" id="410648"/>
<feature type="region of interest" description="Disordered" evidence="7">
    <location>
        <begin position="714"/>
        <end position="748"/>
    </location>
</feature>
<dbReference type="Gene3D" id="1.10.10.60">
    <property type="entry name" value="Homeodomain-like"/>
    <property type="match status" value="1"/>
</dbReference>
<dbReference type="Proteomes" id="UP000005203">
    <property type="component" value="Linkage group LG16"/>
</dbReference>
<reference evidence="11" key="2">
    <citation type="submission" date="2025-04" db="UniProtKB">
        <authorList>
            <consortium name="RefSeq"/>
        </authorList>
    </citation>
    <scope>IDENTIFICATION</scope>
    <source>
        <strain evidence="11">DH4</strain>
        <tissue evidence="11">Whole body</tissue>
    </source>
</reference>
<feature type="compositionally biased region" description="Low complexity" evidence="7">
    <location>
        <begin position="518"/>
        <end position="528"/>
    </location>
</feature>
<feature type="compositionally biased region" description="Low complexity" evidence="7">
    <location>
        <begin position="776"/>
        <end position="788"/>
    </location>
</feature>
<evidence type="ECO:0000256" key="2">
    <source>
        <dbReference type="ARBA" id="ARBA00023125"/>
    </source>
</evidence>
<feature type="region of interest" description="Disordered" evidence="7">
    <location>
        <begin position="214"/>
        <end position="235"/>
    </location>
</feature>
<feature type="region of interest" description="Disordered" evidence="7">
    <location>
        <begin position="165"/>
        <end position="189"/>
    </location>
</feature>
<keyword evidence="4 5" id="KW-0539">Nucleus</keyword>
<dbReference type="GO" id="GO:0003677">
    <property type="term" value="F:DNA binding"/>
    <property type="evidence" value="ECO:0007669"/>
    <property type="project" value="UniProtKB-UniRule"/>
</dbReference>
<feature type="compositionally biased region" description="Low complexity" evidence="7">
    <location>
        <begin position="714"/>
        <end position="726"/>
    </location>
</feature>
<feature type="compositionally biased region" description="Gly residues" evidence="7">
    <location>
        <begin position="596"/>
        <end position="605"/>
    </location>
</feature>
<feature type="compositionally biased region" description="Low complexity" evidence="7">
    <location>
        <begin position="577"/>
        <end position="593"/>
    </location>
</feature>
<dbReference type="AlphaFoldDB" id="A0A7M7MVD5"/>
<feature type="compositionally biased region" description="Low complexity" evidence="7">
    <location>
        <begin position="293"/>
        <end position="338"/>
    </location>
</feature>
<evidence type="ECO:0000256" key="7">
    <source>
        <dbReference type="SAM" id="MobiDB-lite"/>
    </source>
</evidence>
<dbReference type="InterPro" id="IPR001356">
    <property type="entry name" value="HD"/>
</dbReference>
<feature type="compositionally biased region" description="Polar residues" evidence="7">
    <location>
        <begin position="255"/>
        <end position="265"/>
    </location>
</feature>
<evidence type="ECO:0000256" key="6">
    <source>
        <dbReference type="RuleBase" id="RU000682"/>
    </source>
</evidence>
<dbReference type="Pfam" id="PF00046">
    <property type="entry name" value="Homeodomain"/>
    <property type="match status" value="1"/>
</dbReference>
<dbReference type="PANTHER" id="PTHR24333:SF13">
    <property type="entry name" value="HOMEOBOX DOMAIN-CONTAINING PROTEIN"/>
    <property type="match status" value="1"/>
</dbReference>
<dbReference type="CDD" id="cd00086">
    <property type="entry name" value="homeodomain"/>
    <property type="match status" value="1"/>
</dbReference>
<feature type="region of interest" description="Disordered" evidence="7">
    <location>
        <begin position="122"/>
        <end position="149"/>
    </location>
</feature>
<dbReference type="PANTHER" id="PTHR24333">
    <property type="entry name" value="HOMEO BOX HB9 LIKE A-RELATED"/>
    <property type="match status" value="1"/>
</dbReference>
<organism evidence="9">
    <name type="scientific">Apis mellifera</name>
    <name type="common">Honeybee</name>
    <dbReference type="NCBI Taxonomy" id="7460"/>
    <lineage>
        <taxon>Eukaryota</taxon>
        <taxon>Metazoa</taxon>
        <taxon>Ecdysozoa</taxon>
        <taxon>Arthropoda</taxon>
        <taxon>Hexapoda</taxon>
        <taxon>Insecta</taxon>
        <taxon>Pterygota</taxon>
        <taxon>Neoptera</taxon>
        <taxon>Endopterygota</taxon>
        <taxon>Hymenoptera</taxon>
        <taxon>Apocrita</taxon>
        <taxon>Aculeata</taxon>
        <taxon>Apoidea</taxon>
        <taxon>Anthophila</taxon>
        <taxon>Apidae</taxon>
        <taxon>Apis</taxon>
    </lineage>
</organism>
<evidence type="ECO:0000313" key="11">
    <source>
        <dbReference type="RefSeq" id="XP_026301694.1"/>
    </source>
</evidence>
<keyword evidence="2 5" id="KW-0238">DNA-binding</keyword>
<keyword evidence="10" id="KW-1185">Reference proteome</keyword>
<feature type="compositionally biased region" description="Low complexity" evidence="7">
    <location>
        <begin position="409"/>
        <end position="423"/>
    </location>
</feature>
<dbReference type="InterPro" id="IPR050848">
    <property type="entry name" value="Homeobox_TF"/>
</dbReference>
<reference evidence="9" key="1">
    <citation type="submission" date="2021-01" db="UniProtKB">
        <authorList>
            <consortium name="EnsemblMetazoa"/>
        </authorList>
    </citation>
    <scope>IDENTIFICATION</scope>
    <source>
        <strain evidence="9">DH4</strain>
    </source>
</reference>
<dbReference type="SMART" id="SM00389">
    <property type="entry name" value="HOX"/>
    <property type="match status" value="1"/>
</dbReference>
<dbReference type="InterPro" id="IPR017970">
    <property type="entry name" value="Homeobox_CS"/>
</dbReference>
<gene>
    <name evidence="11" type="primary">LOC410648</name>
</gene>
<dbReference type="GO" id="GO:0000981">
    <property type="term" value="F:DNA-binding transcription factor activity, RNA polymerase II-specific"/>
    <property type="evidence" value="ECO:0007669"/>
    <property type="project" value="InterPro"/>
</dbReference>
<dbReference type="InterPro" id="IPR020479">
    <property type="entry name" value="HD_metazoa"/>
</dbReference>
<dbReference type="PROSITE" id="PS00027">
    <property type="entry name" value="HOMEOBOX_1"/>
    <property type="match status" value="1"/>
</dbReference>
<proteinExistence type="predicted"/>
<evidence type="ECO:0000313" key="10">
    <source>
        <dbReference type="Proteomes" id="UP000005203"/>
    </source>
</evidence>
<feature type="region of interest" description="Disordered" evidence="7">
    <location>
        <begin position="247"/>
        <end position="338"/>
    </location>
</feature>
<feature type="compositionally biased region" description="Low complexity" evidence="7">
    <location>
        <begin position="606"/>
        <end position="637"/>
    </location>
</feature>
<dbReference type="RefSeq" id="XP_026301694.1">
    <property type="nucleotide sequence ID" value="XM_026445909.1"/>
</dbReference>
<evidence type="ECO:0000256" key="4">
    <source>
        <dbReference type="ARBA" id="ARBA00023242"/>
    </source>
</evidence>
<feature type="DNA-binding region" description="Homeobox" evidence="5">
    <location>
        <begin position="68"/>
        <end position="127"/>
    </location>
</feature>
<feature type="region of interest" description="Disordered" evidence="7">
    <location>
        <begin position="403"/>
        <end position="474"/>
    </location>
</feature>
<dbReference type="GO" id="GO:0048513">
    <property type="term" value="P:animal organ development"/>
    <property type="evidence" value="ECO:0007669"/>
    <property type="project" value="UniProtKB-ARBA"/>
</dbReference>
<evidence type="ECO:0000313" key="9">
    <source>
        <dbReference type="EnsemblMetazoa" id="XP_026301694"/>
    </source>
</evidence>
<accession>A0A8B8HGA0</accession>
<feature type="region of interest" description="Disordered" evidence="7">
    <location>
        <begin position="512"/>
        <end position="664"/>
    </location>
</feature>
<dbReference type="InterPro" id="IPR009057">
    <property type="entry name" value="Homeodomain-like_sf"/>
</dbReference>
<dbReference type="SUPFAM" id="SSF46689">
    <property type="entry name" value="Homeodomain-like"/>
    <property type="match status" value="1"/>
</dbReference>
<accession>A0A7M7MVD5</accession>
<sequence>MTVTFDNTYINIYISTHTHTKEYSRSGSKVQQFSIPRRCIFRLEKWSKKKKKEKKKHSRLHVAENGLPRRLRTAYTNTQLLELEKEFHFNKYLCRPRRIEIAASLDLTERQVKVWFQNRRMKHKRQTLSKEDGDEKDGSASDGMEKSKGEKLLAIDSEEKKSCHNCDISSVNDPVGSSTLSGDVTELTSSSVNRRIVTTSTTNNNNNTLTAINNNNNNPAFNANSNGASSVGSTNSVSSTFEKMIADDDSRSQDGSEVTSPTTSAAKKLGSDGGVRVKVESGRKSPLAPLPKQGQQQQQQQHSGVSVSKKSPSTTSSSSSSSSTCSSSSSSSASSTCSSSKEQLCSVNSNGVLLAMPDSTVSTPLLPGQNSARSLTPSSTPGTPVSVQLQQGSPLGGIQAATHAAYMQRPRSSPSSSSSSVAAGPPPPPPPLVLAGPPIMHGSTNAGTMSPHHSARNNMSNFQQQQQQHHQNNVYQPAATQAIDYRNGALLASNHRQLPPQQANYCREGLYQQSRLPSSSSSSSSSSSYQANEVHHQSLYPRQSHHQQPSRLTHHVRASNSSRTGTGSMYQHPSSTHQFHQQQNHHQQQQQQQYATGGGNNGEYNGGYNQSSSYHSSTYHRGVQSGQGYPSGGQSYPDHPDQAYMTHGYGYHHPNPTYPSSDVHHHQHYYNDVLHHHHHHHHGSATSTANTETYPSAEYARPGKCHPAYYHEQTGQLQQQHVHQGGEASNIPNSYVSSPDPFPSSAPGMATTATAIAAATAAVITQPPDTDSTTYNNNNTANNNNNNNSYGNFYTEQATAMAHAAPPSADNSNSSSDFNFLTNLANDFAPEYYQLS</sequence>
<protein>
    <submittedName>
        <fullName evidence="11">Homeotic protein proboscipedia</fullName>
    </submittedName>
</protein>
<dbReference type="OrthoDB" id="6159439at2759"/>
<evidence type="ECO:0000259" key="8">
    <source>
        <dbReference type="PROSITE" id="PS50071"/>
    </source>
</evidence>
<feature type="region of interest" description="Disordered" evidence="7">
    <location>
        <begin position="361"/>
        <end position="391"/>
    </location>
</feature>
<comment type="subcellular location">
    <subcellularLocation>
        <location evidence="1 5 6">Nucleus</location>
    </subcellularLocation>
</comment>
<feature type="domain" description="Homeobox" evidence="8">
    <location>
        <begin position="66"/>
        <end position="126"/>
    </location>
</feature>
<feature type="compositionally biased region" description="Basic and acidic residues" evidence="7">
    <location>
        <begin position="128"/>
        <end position="149"/>
    </location>
</feature>
<evidence type="ECO:0000256" key="5">
    <source>
        <dbReference type="PROSITE-ProRule" id="PRU00108"/>
    </source>
</evidence>
<dbReference type="GO" id="GO:0005634">
    <property type="term" value="C:nucleus"/>
    <property type="evidence" value="ECO:0007669"/>
    <property type="project" value="UniProtKB-SubCell"/>
</dbReference>
<dbReference type="PROSITE" id="PS50071">
    <property type="entry name" value="HOMEOBOX_2"/>
    <property type="match status" value="1"/>
</dbReference>
<dbReference type="EnsemblMetazoa" id="XM_026445909">
    <property type="protein sequence ID" value="XP_026301694"/>
    <property type="gene ID" value="LOC410648"/>
</dbReference>
<dbReference type="FunFam" id="1.10.10.60:FF:000176">
    <property type="entry name" value="pancreas/duodenum homeobox protein 1"/>
    <property type="match status" value="1"/>
</dbReference>
<feature type="compositionally biased region" description="Polar residues" evidence="7">
    <location>
        <begin position="167"/>
        <end position="182"/>
    </location>
</feature>
<name>A0A7M7MVD5_APIME</name>
<evidence type="ECO:0000256" key="3">
    <source>
        <dbReference type="ARBA" id="ARBA00023155"/>
    </source>
</evidence>
<dbReference type="PRINTS" id="PR00024">
    <property type="entry name" value="HOMEOBOX"/>
</dbReference>
<feature type="compositionally biased region" description="Polar residues" evidence="7">
    <location>
        <begin position="558"/>
        <end position="576"/>
    </location>
</feature>
<keyword evidence="3 5" id="KW-0371">Homeobox</keyword>
<dbReference type="KEGG" id="ame:410648"/>
<evidence type="ECO:0000256" key="1">
    <source>
        <dbReference type="ARBA" id="ARBA00004123"/>
    </source>
</evidence>